<dbReference type="RefSeq" id="WP_114260597.1">
    <property type="nucleotide sequence ID" value="NZ_UFBM01000012.1"/>
</dbReference>
<dbReference type="InterPro" id="IPR003615">
    <property type="entry name" value="HNH_nuc"/>
</dbReference>
<dbReference type="Pfam" id="PF13392">
    <property type="entry name" value="HNH_3"/>
    <property type="match status" value="1"/>
</dbReference>
<dbReference type="InterPro" id="IPR010902">
    <property type="entry name" value="NUMOD4"/>
</dbReference>
<gene>
    <name evidence="3" type="ORF">SAMEA23995918_02246</name>
</gene>
<evidence type="ECO:0000313" key="3">
    <source>
        <dbReference type="EMBL" id="SSF74108.1"/>
    </source>
</evidence>
<protein>
    <submittedName>
        <fullName evidence="3">NUMOD4 motif</fullName>
    </submittedName>
</protein>
<dbReference type="SUPFAM" id="SSF54060">
    <property type="entry name" value="His-Me finger endonucleases"/>
    <property type="match status" value="1"/>
</dbReference>
<feature type="domain" description="NUMOD4" evidence="1">
    <location>
        <begin position="3"/>
        <end position="51"/>
    </location>
</feature>
<evidence type="ECO:0000259" key="1">
    <source>
        <dbReference type="Pfam" id="PF07463"/>
    </source>
</evidence>
<organism evidence="3 4">
    <name type="scientific">Klebsiella quasipneumoniae</name>
    <dbReference type="NCBI Taxonomy" id="1463165"/>
    <lineage>
        <taxon>Bacteria</taxon>
        <taxon>Pseudomonadati</taxon>
        <taxon>Pseudomonadota</taxon>
        <taxon>Gammaproteobacteria</taxon>
        <taxon>Enterobacterales</taxon>
        <taxon>Enterobacteriaceae</taxon>
        <taxon>Klebsiella/Raoultella group</taxon>
        <taxon>Klebsiella</taxon>
        <taxon>Klebsiella pneumoniae complex</taxon>
    </lineage>
</organism>
<accession>A0ABD7N5M0</accession>
<dbReference type="AlphaFoldDB" id="A0ABD7N5M0"/>
<comment type="caution">
    <text evidence="3">The sequence shown here is derived from an EMBL/GenBank/DDBJ whole genome shotgun (WGS) entry which is preliminary data.</text>
</comment>
<dbReference type="Proteomes" id="UP000252079">
    <property type="component" value="Unassembled WGS sequence"/>
</dbReference>
<reference evidence="3 4" key="1">
    <citation type="submission" date="2018-07" db="EMBL/GenBank/DDBJ databases">
        <authorList>
            <consortium name="Pathogen Informatics"/>
        </authorList>
    </citation>
    <scope>NUCLEOTIDE SEQUENCE [LARGE SCALE GENOMIC DNA]</scope>
    <source>
        <strain evidence="3 4">4300STDY6636950</strain>
    </source>
</reference>
<dbReference type="InterPro" id="IPR044925">
    <property type="entry name" value="His-Me_finger_sf"/>
</dbReference>
<dbReference type="Gene3D" id="3.90.75.20">
    <property type="match status" value="1"/>
</dbReference>
<feature type="domain" description="HNH nuclease" evidence="2">
    <location>
        <begin position="62"/>
        <end position="104"/>
    </location>
</feature>
<dbReference type="Pfam" id="PF07463">
    <property type="entry name" value="NUMOD4"/>
    <property type="match status" value="1"/>
</dbReference>
<evidence type="ECO:0000313" key="4">
    <source>
        <dbReference type="Proteomes" id="UP000252079"/>
    </source>
</evidence>
<sequence>MKEEWKVIEGYENYAVSNLGRIKRLISNNNAVAGKVLKTFIVTTGYPMINLIGDSGRKMLSVHRLVAKAFIPKVPGCEEVNHIDSCRSNNAAENLEWVTASGNRLHAYRHGGLTAKGAKNGYSKLTEIAVLEIRRHPSLTRDMQEKLSARFGVSMATIRDVAARRTWTHI</sequence>
<proteinExistence type="predicted"/>
<evidence type="ECO:0000259" key="2">
    <source>
        <dbReference type="Pfam" id="PF13392"/>
    </source>
</evidence>
<name>A0ABD7N5M0_9ENTR</name>
<dbReference type="EMBL" id="UFBM01000012">
    <property type="protein sequence ID" value="SSF74108.1"/>
    <property type="molecule type" value="Genomic_DNA"/>
</dbReference>